<comment type="similarity">
    <text evidence="1">Belongs to the methyltransferase superfamily. RsmH family.</text>
</comment>
<reference evidence="5" key="1">
    <citation type="submission" date="2020-05" db="EMBL/GenBank/DDBJ databases">
        <authorList>
            <person name="Chiriac C."/>
            <person name="Salcher M."/>
            <person name="Ghai R."/>
            <person name="Kavagutti S V."/>
        </authorList>
    </citation>
    <scope>NUCLEOTIDE SEQUENCE</scope>
</reference>
<dbReference type="Pfam" id="PF01795">
    <property type="entry name" value="Methyltransf_5"/>
    <property type="match status" value="1"/>
</dbReference>
<gene>
    <name evidence="5" type="ORF">UFOPK1413_00681</name>
</gene>
<proteinExistence type="inferred from homology"/>
<dbReference type="EMBL" id="CAEZSG010000097">
    <property type="protein sequence ID" value="CAB4539945.1"/>
    <property type="molecule type" value="Genomic_DNA"/>
</dbReference>
<keyword evidence="4" id="KW-0949">S-adenosyl-L-methionine</keyword>
<dbReference type="SUPFAM" id="SSF53335">
    <property type="entry name" value="S-adenosyl-L-methionine-dependent methyltransferases"/>
    <property type="match status" value="1"/>
</dbReference>
<dbReference type="HAMAP" id="MF_01007">
    <property type="entry name" value="16SrRNA_methyltr_H"/>
    <property type="match status" value="1"/>
</dbReference>
<evidence type="ECO:0000256" key="4">
    <source>
        <dbReference type="ARBA" id="ARBA00022691"/>
    </source>
</evidence>
<dbReference type="PANTHER" id="PTHR11265">
    <property type="entry name" value="S-ADENOSYL-METHYLTRANSFERASE MRAW"/>
    <property type="match status" value="1"/>
</dbReference>
<dbReference type="NCBIfam" id="TIGR00006">
    <property type="entry name" value="16S rRNA (cytosine(1402)-N(4))-methyltransferase RsmH"/>
    <property type="match status" value="1"/>
</dbReference>
<dbReference type="GO" id="GO:0071424">
    <property type="term" value="F:rRNA (cytosine-N4-)-methyltransferase activity"/>
    <property type="evidence" value="ECO:0007669"/>
    <property type="project" value="TreeGrafter"/>
</dbReference>
<dbReference type="GO" id="GO:0070475">
    <property type="term" value="P:rRNA base methylation"/>
    <property type="evidence" value="ECO:0007669"/>
    <property type="project" value="TreeGrafter"/>
</dbReference>
<dbReference type="InterPro" id="IPR002903">
    <property type="entry name" value="RsmH"/>
</dbReference>
<sequence>MNTPTHTPVLLDECLDALAPVLSEDNSVVVDGTLGLGGHSEAILNRFAHATVVGIDRDAAALRLASERLSVFGPRFIGVHSTYDHIAEALATANRTSANGILLDLGISSMQIDESDRGFAYAVDAPLDMRMDQTTGQTAADILREYDEGDLIRIFRDFGEEKLAPRYARAIVAERRESPIVRSEHLVRILNDATPYALKNSGHPAKRVFQALRIEVNGELSILRLAIDNALSALAVGGRLLVLSYHSLEDRIVKVAFAAASTSTAPHSLPVVPVALRAGYRLVFSGTRNASADEISRNSRAASVKFRAIERLVPAA</sequence>
<accession>A0A6J6BMJ3</accession>
<evidence type="ECO:0000256" key="1">
    <source>
        <dbReference type="ARBA" id="ARBA00010396"/>
    </source>
</evidence>
<dbReference type="PANTHER" id="PTHR11265:SF0">
    <property type="entry name" value="12S RRNA N4-METHYLCYTIDINE METHYLTRANSFERASE"/>
    <property type="match status" value="1"/>
</dbReference>
<dbReference type="AlphaFoldDB" id="A0A6J6BMJ3"/>
<evidence type="ECO:0000313" key="5">
    <source>
        <dbReference type="EMBL" id="CAB4539945.1"/>
    </source>
</evidence>
<dbReference type="PIRSF" id="PIRSF004486">
    <property type="entry name" value="MraW"/>
    <property type="match status" value="1"/>
</dbReference>
<dbReference type="GO" id="GO:0005737">
    <property type="term" value="C:cytoplasm"/>
    <property type="evidence" value="ECO:0007669"/>
    <property type="project" value="TreeGrafter"/>
</dbReference>
<organism evidence="5">
    <name type="scientific">freshwater metagenome</name>
    <dbReference type="NCBI Taxonomy" id="449393"/>
    <lineage>
        <taxon>unclassified sequences</taxon>
        <taxon>metagenomes</taxon>
        <taxon>ecological metagenomes</taxon>
    </lineage>
</organism>
<dbReference type="SUPFAM" id="SSF81799">
    <property type="entry name" value="Putative methyltransferase TM0872, insert domain"/>
    <property type="match status" value="1"/>
</dbReference>
<dbReference type="Gene3D" id="1.10.150.170">
    <property type="entry name" value="Putative methyltransferase TM0872, insert domain"/>
    <property type="match status" value="1"/>
</dbReference>
<evidence type="ECO:0000256" key="2">
    <source>
        <dbReference type="ARBA" id="ARBA00022603"/>
    </source>
</evidence>
<evidence type="ECO:0000256" key="3">
    <source>
        <dbReference type="ARBA" id="ARBA00022679"/>
    </source>
</evidence>
<dbReference type="InterPro" id="IPR023397">
    <property type="entry name" value="SAM-dep_MeTrfase_MraW_recog"/>
</dbReference>
<name>A0A6J6BMJ3_9ZZZZ</name>
<keyword evidence="2" id="KW-0489">Methyltransferase</keyword>
<dbReference type="Gene3D" id="3.40.50.150">
    <property type="entry name" value="Vaccinia Virus protein VP39"/>
    <property type="match status" value="1"/>
</dbReference>
<dbReference type="InterPro" id="IPR029063">
    <property type="entry name" value="SAM-dependent_MTases_sf"/>
</dbReference>
<protein>
    <submittedName>
        <fullName evidence="5">Unannotated protein</fullName>
    </submittedName>
</protein>
<keyword evidence="3" id="KW-0808">Transferase</keyword>